<evidence type="ECO:0000313" key="3">
    <source>
        <dbReference type="Proteomes" id="UP001054837"/>
    </source>
</evidence>
<evidence type="ECO:0000313" key="2">
    <source>
        <dbReference type="EMBL" id="GIY34159.1"/>
    </source>
</evidence>
<feature type="non-terminal residue" evidence="2">
    <location>
        <position position="1"/>
    </location>
</feature>
<reference evidence="2 3" key="1">
    <citation type="submission" date="2021-06" db="EMBL/GenBank/DDBJ databases">
        <title>Caerostris darwini draft genome.</title>
        <authorList>
            <person name="Kono N."/>
            <person name="Arakawa K."/>
        </authorList>
    </citation>
    <scope>NUCLEOTIDE SEQUENCE [LARGE SCALE GENOMIC DNA]</scope>
</reference>
<proteinExistence type="predicted"/>
<dbReference type="Proteomes" id="UP001054837">
    <property type="component" value="Unassembled WGS sequence"/>
</dbReference>
<name>A0AAV4SJK5_9ARAC</name>
<dbReference type="AlphaFoldDB" id="A0AAV4SJK5"/>
<protein>
    <submittedName>
        <fullName evidence="2">Uncharacterized protein</fullName>
    </submittedName>
</protein>
<gene>
    <name evidence="2" type="ORF">CDAR_234971</name>
</gene>
<comment type="caution">
    <text evidence="2">The sequence shown here is derived from an EMBL/GenBank/DDBJ whole genome shotgun (WGS) entry which is preliminary data.</text>
</comment>
<sequence>RRQKRKIRGRAAPGAPADKGRWLRGAHGNRRVKTGAPGAHPETPEGLNGCRAALGRATEEDKSGVGLALGRNRRQN</sequence>
<evidence type="ECO:0000256" key="1">
    <source>
        <dbReference type="SAM" id="MobiDB-lite"/>
    </source>
</evidence>
<dbReference type="EMBL" id="BPLQ01008037">
    <property type="protein sequence ID" value="GIY34159.1"/>
    <property type="molecule type" value="Genomic_DNA"/>
</dbReference>
<feature type="compositionally biased region" description="Basic residues" evidence="1">
    <location>
        <begin position="22"/>
        <end position="33"/>
    </location>
</feature>
<keyword evidence="3" id="KW-1185">Reference proteome</keyword>
<organism evidence="2 3">
    <name type="scientific">Caerostris darwini</name>
    <dbReference type="NCBI Taxonomy" id="1538125"/>
    <lineage>
        <taxon>Eukaryota</taxon>
        <taxon>Metazoa</taxon>
        <taxon>Ecdysozoa</taxon>
        <taxon>Arthropoda</taxon>
        <taxon>Chelicerata</taxon>
        <taxon>Arachnida</taxon>
        <taxon>Araneae</taxon>
        <taxon>Araneomorphae</taxon>
        <taxon>Entelegynae</taxon>
        <taxon>Araneoidea</taxon>
        <taxon>Araneidae</taxon>
        <taxon>Caerostris</taxon>
    </lineage>
</organism>
<feature type="region of interest" description="Disordered" evidence="1">
    <location>
        <begin position="1"/>
        <end position="76"/>
    </location>
</feature>
<accession>A0AAV4SJK5</accession>